<dbReference type="Proteomes" id="UP000004324">
    <property type="component" value="Unassembled WGS sequence"/>
</dbReference>
<accession>I9LEW8</accession>
<evidence type="ECO:0000313" key="1">
    <source>
        <dbReference type="EMBL" id="EIW19014.1"/>
    </source>
</evidence>
<protein>
    <submittedName>
        <fullName evidence="1">Uncharacterized protein</fullName>
    </submittedName>
</protein>
<sequence>MLEYKEIVKPLEDMPLSSWQLTINGSADVWNKQDNVQKLNNAIKEIYQEISEKLEGICILKAIF</sequence>
<evidence type="ECO:0000313" key="2">
    <source>
        <dbReference type="Proteomes" id="UP000004324"/>
    </source>
</evidence>
<organism evidence="1 2">
    <name type="scientific">Pelosinus fermentans B4</name>
    <dbReference type="NCBI Taxonomy" id="1149862"/>
    <lineage>
        <taxon>Bacteria</taxon>
        <taxon>Bacillati</taxon>
        <taxon>Bacillota</taxon>
        <taxon>Negativicutes</taxon>
        <taxon>Selenomonadales</taxon>
        <taxon>Sporomusaceae</taxon>
        <taxon>Pelosinus</taxon>
    </lineage>
</organism>
<proteinExistence type="predicted"/>
<gene>
    <name evidence="1" type="ORF">FB4_0539</name>
</gene>
<dbReference type="PATRIC" id="fig|1149862.3.peg.1965"/>
<name>I9LEW8_9FIRM</name>
<dbReference type="AlphaFoldDB" id="I9LEW8"/>
<reference evidence="1 2" key="1">
    <citation type="journal article" date="2012" name="J. Bacteriol.">
        <title>Draft Genome Sequences for Two Metal-Reducing Pelosinus fermentans Strains Isolated from a Cr(VI)-Contaminated Site and for Type Strain R7.</title>
        <authorList>
            <person name="Brown S.D."/>
            <person name="Podar M."/>
            <person name="Klingeman D.M."/>
            <person name="Johnson C.M."/>
            <person name="Yang Z.K."/>
            <person name="Utturkar S.M."/>
            <person name="Land M.L."/>
            <person name="Mosher J.J."/>
            <person name="Hurt R.A.Jr."/>
            <person name="Phelps T.J."/>
            <person name="Palumbo A.V."/>
            <person name="Arkin A.P."/>
            <person name="Hazen T.C."/>
            <person name="Elias D.A."/>
        </authorList>
    </citation>
    <scope>NUCLEOTIDE SEQUENCE [LARGE SCALE GENOMIC DNA]</scope>
    <source>
        <strain evidence="1 2">B4</strain>
    </source>
</reference>
<dbReference type="EMBL" id="AKVJ01000022">
    <property type="protein sequence ID" value="EIW19014.1"/>
    <property type="molecule type" value="Genomic_DNA"/>
</dbReference>
<comment type="caution">
    <text evidence="1">The sequence shown here is derived from an EMBL/GenBank/DDBJ whole genome shotgun (WGS) entry which is preliminary data.</text>
</comment>
<keyword evidence="2" id="KW-1185">Reference proteome</keyword>
<dbReference type="RefSeq" id="WP_007933560.1">
    <property type="nucleotide sequence ID" value="NZ_AKVJ01000022.1"/>
</dbReference>